<dbReference type="EMBL" id="FTMD01000007">
    <property type="protein sequence ID" value="SIQ81589.1"/>
    <property type="molecule type" value="Genomic_DNA"/>
</dbReference>
<evidence type="ECO:0000313" key="6">
    <source>
        <dbReference type="EMBL" id="SIQ81589.1"/>
    </source>
</evidence>
<dbReference type="Pfam" id="PF01807">
    <property type="entry name" value="Zn_ribbon_DnaG"/>
    <property type="match status" value="1"/>
</dbReference>
<dbReference type="SUPFAM" id="SSF57783">
    <property type="entry name" value="Zinc beta-ribbon"/>
    <property type="match status" value="1"/>
</dbReference>
<evidence type="ECO:0000256" key="3">
    <source>
        <dbReference type="ARBA" id="ARBA00022840"/>
    </source>
</evidence>
<dbReference type="GO" id="GO:0006260">
    <property type="term" value="P:DNA replication"/>
    <property type="evidence" value="ECO:0007669"/>
    <property type="project" value="InterPro"/>
</dbReference>
<evidence type="ECO:0000256" key="1">
    <source>
        <dbReference type="ARBA" id="ARBA00022741"/>
    </source>
</evidence>
<keyword evidence="7" id="KW-1185">Reference proteome</keyword>
<dbReference type="Gene3D" id="3.90.580.10">
    <property type="entry name" value="Zinc finger, CHC2-type domain"/>
    <property type="match status" value="1"/>
</dbReference>
<sequence length="858" mass="95733">MGAQFKRTTADVIDQARATDLVWLAESYGVKMHRQGKDFFGLCPFHSESSPSFTVYSKSAGRQRYHCMGCGADGDPIQFVQEYEGVGFRNAVKRILGELPASGATPTPASNQKAPPPEPEEVWTPIYPVPASAPNRPDILNRKIKGEWHALVVSRRWAYRNQAGEVIGYVCRFDLPGGGKEVMPQVWAASSDTGECRWRWQSFSKPRPMYGLDKLAKHPNAQVLAKEGEKAADAAQQRFVDLGISLDKLVVVSWPGGGKAVKHVDFSPLAGRSVGLWPDADQQVYPDRHERAGLVMPFLEQPGTVAMLDVWRAIRDVASVKLILPPEGVEDGWDLADPLPAGFSLLAHIKASSVDPATLVRDNESAESESGGVLIDSHALIAEFERLQAERADALPVRDEGERSLRSSVVTYDKELSQHSDGIVDALLQHPTQDNVALVFRRQFEGQLLYAHSHGKWFEWDGTRWAREETDKAFNYAREIARRMNTEGKSSLGSASFCKGVEQFARADRAFAVAGTEFDTDNYLLNTPAGIFDLRTNTMRPHDQRDRITKSTEVSPIETGGERFLRFLHEITGGDASLAKFLQVSLGACLSGAVESHWMLFWTGTGRNGKNSLGDLVMYIMGDYAKKIPSSTLMAKSYEAHPTEIANLQGARLAVSSEVADGDHWDEARINELTGDETLSARFMRGDFFDFRRTHKHLIFGNHRPQLRTTTDALKSRIKIVPFRQSFKGREDPTLPARLRDEAGFVLYWLLQGHAAWIASGRKLPHCAVVEEESEDYFASQSTVEAWVSERIITTPEDGRAARQWPRAGDLFHDYQSWKQDRGEQPISQTRWGETMAKLFKKCTANGIRYVGAVLKPR</sequence>
<dbReference type="InterPro" id="IPR006500">
    <property type="entry name" value="Helicase_put_C_phage/plasmid"/>
</dbReference>
<dbReference type="Gene3D" id="3.40.50.300">
    <property type="entry name" value="P-loop containing nucleotide triphosphate hydrolases"/>
    <property type="match status" value="1"/>
</dbReference>
<keyword evidence="1" id="KW-0547">Nucleotide-binding</keyword>
<keyword evidence="3" id="KW-0067">ATP-binding</keyword>
<accession>A0A1N6VUS5</accession>
<dbReference type="OrthoDB" id="9097989at2"/>
<protein>
    <submittedName>
        <fullName evidence="6">Phage/plasmid primase, P4 family, C-terminal domain-containing protein</fullName>
    </submittedName>
</protein>
<proteinExistence type="predicted"/>
<dbReference type="InterPro" id="IPR002694">
    <property type="entry name" value="Znf_CHC2"/>
</dbReference>
<keyword evidence="2" id="KW-0378">Hydrolase</keyword>
<feature type="domain" description="SF3 helicase" evidence="5">
    <location>
        <begin position="577"/>
        <end position="736"/>
    </location>
</feature>
<dbReference type="InterPro" id="IPR027417">
    <property type="entry name" value="P-loop_NTPase"/>
</dbReference>
<evidence type="ECO:0000256" key="4">
    <source>
        <dbReference type="SAM" id="MobiDB-lite"/>
    </source>
</evidence>
<dbReference type="InterPro" id="IPR036977">
    <property type="entry name" value="DNA_primase_Znf_CHC2"/>
</dbReference>
<dbReference type="NCBIfam" id="TIGR01613">
    <property type="entry name" value="primase_Cterm"/>
    <property type="match status" value="1"/>
</dbReference>
<dbReference type="Proteomes" id="UP000186819">
    <property type="component" value="Unassembled WGS sequence"/>
</dbReference>
<dbReference type="Pfam" id="PF08706">
    <property type="entry name" value="D5_N"/>
    <property type="match status" value="1"/>
</dbReference>
<dbReference type="PANTHER" id="PTHR35372:SF2">
    <property type="entry name" value="SF3 HELICASE DOMAIN-CONTAINING PROTEIN"/>
    <property type="match status" value="1"/>
</dbReference>
<dbReference type="InterPro" id="IPR014818">
    <property type="entry name" value="Phage/plasmid_primase_P4_C"/>
</dbReference>
<dbReference type="Pfam" id="PF19263">
    <property type="entry name" value="DUF5906"/>
    <property type="match status" value="1"/>
</dbReference>
<feature type="region of interest" description="Disordered" evidence="4">
    <location>
        <begin position="100"/>
        <end position="120"/>
    </location>
</feature>
<dbReference type="GO" id="GO:0003677">
    <property type="term" value="F:DNA binding"/>
    <property type="evidence" value="ECO:0007669"/>
    <property type="project" value="InterPro"/>
</dbReference>
<evidence type="ECO:0000256" key="2">
    <source>
        <dbReference type="ARBA" id="ARBA00022801"/>
    </source>
</evidence>
<dbReference type="GO" id="GO:0008270">
    <property type="term" value="F:zinc ion binding"/>
    <property type="evidence" value="ECO:0007669"/>
    <property type="project" value="InterPro"/>
</dbReference>
<dbReference type="GO" id="GO:0005524">
    <property type="term" value="F:ATP binding"/>
    <property type="evidence" value="ECO:0007669"/>
    <property type="project" value="UniProtKB-KW"/>
</dbReference>
<evidence type="ECO:0000259" key="5">
    <source>
        <dbReference type="PROSITE" id="PS51206"/>
    </source>
</evidence>
<dbReference type="GO" id="GO:0003899">
    <property type="term" value="F:DNA-directed RNA polymerase activity"/>
    <property type="evidence" value="ECO:0007669"/>
    <property type="project" value="InterPro"/>
</dbReference>
<dbReference type="SMART" id="SM00400">
    <property type="entry name" value="ZnF_CHCC"/>
    <property type="match status" value="1"/>
</dbReference>
<dbReference type="SMART" id="SM00885">
    <property type="entry name" value="D5_N"/>
    <property type="match status" value="1"/>
</dbReference>
<dbReference type="RefSeq" id="WP_076602322.1">
    <property type="nucleotide sequence ID" value="NZ_FTMD01000007.1"/>
</dbReference>
<dbReference type="InterPro" id="IPR051620">
    <property type="entry name" value="ORF904-like_C"/>
</dbReference>
<dbReference type="AlphaFoldDB" id="A0A1N6VUS5"/>
<reference evidence="7" key="1">
    <citation type="submission" date="2017-01" db="EMBL/GenBank/DDBJ databases">
        <authorList>
            <person name="Varghese N."/>
            <person name="Submissions S."/>
        </authorList>
    </citation>
    <scope>NUCLEOTIDE SEQUENCE [LARGE SCALE GENOMIC DNA]</scope>
    <source>
        <strain evidence="7">ATCC 51758</strain>
    </source>
</reference>
<dbReference type="PROSITE" id="PS51206">
    <property type="entry name" value="SF3_HELICASE_1"/>
    <property type="match status" value="1"/>
</dbReference>
<dbReference type="GO" id="GO:0016787">
    <property type="term" value="F:hydrolase activity"/>
    <property type="evidence" value="ECO:0007669"/>
    <property type="project" value="UniProtKB-KW"/>
</dbReference>
<name>A0A1N6VUS5_9RHOO</name>
<dbReference type="PANTHER" id="PTHR35372">
    <property type="entry name" value="ATP BINDING PROTEIN-RELATED"/>
    <property type="match status" value="1"/>
</dbReference>
<gene>
    <name evidence="6" type="ORF">SAMN05421829_10727</name>
</gene>
<organism evidence="6 7">
    <name type="scientific">Aromatoleum tolulyticum</name>
    <dbReference type="NCBI Taxonomy" id="34027"/>
    <lineage>
        <taxon>Bacteria</taxon>
        <taxon>Pseudomonadati</taxon>
        <taxon>Pseudomonadota</taxon>
        <taxon>Betaproteobacteria</taxon>
        <taxon>Rhodocyclales</taxon>
        <taxon>Rhodocyclaceae</taxon>
        <taxon>Aromatoleum</taxon>
    </lineage>
</organism>
<dbReference type="InterPro" id="IPR045455">
    <property type="entry name" value="NrS-1_pol-like_helicase"/>
</dbReference>
<feature type="compositionally biased region" description="Polar residues" evidence="4">
    <location>
        <begin position="104"/>
        <end position="113"/>
    </location>
</feature>
<evidence type="ECO:0000313" key="7">
    <source>
        <dbReference type="Proteomes" id="UP000186819"/>
    </source>
</evidence>
<dbReference type="InterPro" id="IPR014015">
    <property type="entry name" value="Helicase_SF3_DNA-vir"/>
</dbReference>